<dbReference type="Proteomes" id="UP001152797">
    <property type="component" value="Unassembled WGS sequence"/>
</dbReference>
<evidence type="ECO:0000313" key="1">
    <source>
        <dbReference type="EMBL" id="CAI3983151.1"/>
    </source>
</evidence>
<protein>
    <submittedName>
        <fullName evidence="2">Selenium-dependent hydroxylase accessory protein YqeC</fullName>
    </submittedName>
</protein>
<dbReference type="EMBL" id="CAMXCT010000779">
    <property type="protein sequence ID" value="CAI3983151.1"/>
    <property type="molecule type" value="Genomic_DNA"/>
</dbReference>
<sequence>MGHSNGNLWDAFGCPETVAFVGGGGKTTLSFQILNEGAVAGRKALFTTTTKVRVPEIPHQIDVLVETTVLEEAVRLVGEAFEQGHQRVGLVTGRENSSHGLRAVGIPPLWIEFLCPHVADLCVVEADGSRMLPFKAPRPTEPVLPASLPTSAAVVAVVGLDALGVPLDEDHVCRAEIVIKVAQTTDKVTHVTPCIVGKVMGNRDLWCHQLSNPVPYHIVVNKVDCTSQIGLGREILVAIQQSGRGFASISLTGQTSAGRKLWEHVKT</sequence>
<dbReference type="InterPro" id="IPR017587">
    <property type="entry name" value="YqeC"/>
</dbReference>
<evidence type="ECO:0000313" key="2">
    <source>
        <dbReference type="EMBL" id="CAL4770463.1"/>
    </source>
</evidence>
<name>A0A9P1FP81_9DINO</name>
<dbReference type="Pfam" id="PF19842">
    <property type="entry name" value="YqeC"/>
    <property type="match status" value="1"/>
</dbReference>
<keyword evidence="3" id="KW-1185">Reference proteome</keyword>
<dbReference type="AlphaFoldDB" id="A0A9P1FP81"/>
<dbReference type="EMBL" id="CAMXCT030000779">
    <property type="protein sequence ID" value="CAL4770463.1"/>
    <property type="molecule type" value="Genomic_DNA"/>
</dbReference>
<reference evidence="2 3" key="2">
    <citation type="submission" date="2024-05" db="EMBL/GenBank/DDBJ databases">
        <authorList>
            <person name="Chen Y."/>
            <person name="Shah S."/>
            <person name="Dougan E. K."/>
            <person name="Thang M."/>
            <person name="Chan C."/>
        </authorList>
    </citation>
    <scope>NUCLEOTIDE SEQUENCE [LARGE SCALE GENOMIC DNA]</scope>
</reference>
<organism evidence="1">
    <name type="scientific">Cladocopium goreaui</name>
    <dbReference type="NCBI Taxonomy" id="2562237"/>
    <lineage>
        <taxon>Eukaryota</taxon>
        <taxon>Sar</taxon>
        <taxon>Alveolata</taxon>
        <taxon>Dinophyceae</taxon>
        <taxon>Suessiales</taxon>
        <taxon>Symbiodiniaceae</taxon>
        <taxon>Cladocopium</taxon>
    </lineage>
</organism>
<evidence type="ECO:0000313" key="3">
    <source>
        <dbReference type="Proteomes" id="UP001152797"/>
    </source>
</evidence>
<proteinExistence type="predicted"/>
<dbReference type="EMBL" id="CAMXCT020000779">
    <property type="protein sequence ID" value="CAL1136526.1"/>
    <property type="molecule type" value="Genomic_DNA"/>
</dbReference>
<gene>
    <name evidence="1" type="ORF">C1SCF055_LOCUS10787</name>
</gene>
<dbReference type="NCBIfam" id="TIGR03172">
    <property type="entry name" value="selenium cofactor biosynthesis protein YqeC"/>
    <property type="match status" value="1"/>
</dbReference>
<reference evidence="1" key="1">
    <citation type="submission" date="2022-10" db="EMBL/GenBank/DDBJ databases">
        <authorList>
            <person name="Chen Y."/>
            <person name="Dougan E. K."/>
            <person name="Chan C."/>
            <person name="Rhodes N."/>
            <person name="Thang M."/>
        </authorList>
    </citation>
    <scope>NUCLEOTIDE SEQUENCE</scope>
</reference>
<accession>A0A9P1FP81</accession>
<comment type="caution">
    <text evidence="1">The sequence shown here is derived from an EMBL/GenBank/DDBJ whole genome shotgun (WGS) entry which is preliminary data.</text>
</comment>